<dbReference type="EMBL" id="LNVH01000005">
    <property type="protein sequence ID" value="ORJ32026.1"/>
    <property type="molecule type" value="Genomic_DNA"/>
</dbReference>
<dbReference type="InterPro" id="IPR013332">
    <property type="entry name" value="KPR_N"/>
</dbReference>
<gene>
    <name evidence="2" type="ORF">ATE37_10155</name>
</gene>
<accession>A0A1X0WZ44</accession>
<dbReference type="SUPFAM" id="SSF51735">
    <property type="entry name" value="NAD(P)-binding Rossmann-fold domains"/>
    <property type="match status" value="1"/>
</dbReference>
<evidence type="ECO:0000313" key="3">
    <source>
        <dbReference type="Proteomes" id="UP000192532"/>
    </source>
</evidence>
<dbReference type="InterPro" id="IPR036291">
    <property type="entry name" value="NAD(P)-bd_dom_sf"/>
</dbReference>
<evidence type="ECO:0000259" key="1">
    <source>
        <dbReference type="Pfam" id="PF02558"/>
    </source>
</evidence>
<comment type="caution">
    <text evidence="2">The sequence shown here is derived from an EMBL/GenBank/DDBJ whole genome shotgun (WGS) entry which is preliminary data.</text>
</comment>
<sequence length="316" mass="35497">MRIAILGLGVIGTIYAYAFQKAGHQVEHVLRESKKSTAPNVLTVDLLDGRYVSKGENKQDTYAVHVAEAHAEYDFIFISVRQGFVKEAVETLRENQIKGTLVFFCNFWNTREEVEEWAGEYDYILAFPTAGGHMNKDHLDGVLFDHLMLEGEKKAHIPNYADLTDLLTSADLKWEVPHDMVEWIWIHMAINAGVTSTAARSGNLENTEKLALNLMNSSSELSLAIKAIREALKVVEARGVNLKLYKAELLPYKIPAWIAGKAMKAMFAKNELTRKIMTLHNDKQDIFYCCQSVYLTGLELGVEMPILEANMKGASV</sequence>
<protein>
    <submittedName>
        <fullName evidence="2">2-dehydropantoate 2-reductase</fullName>
    </submittedName>
</protein>
<dbReference type="Pfam" id="PF02558">
    <property type="entry name" value="ApbA"/>
    <property type="match status" value="1"/>
</dbReference>
<dbReference type="Gene3D" id="3.40.50.720">
    <property type="entry name" value="NAD(P)-binding Rossmann-like Domain"/>
    <property type="match status" value="1"/>
</dbReference>
<proteinExistence type="predicted"/>
<evidence type="ECO:0000313" key="2">
    <source>
        <dbReference type="EMBL" id="ORJ32026.1"/>
    </source>
</evidence>
<name>A0A1X0WZ44_STROR</name>
<organism evidence="2 3">
    <name type="scientific">Streptococcus oralis subsp. tigurinus</name>
    <dbReference type="NCBI Taxonomy" id="1077464"/>
    <lineage>
        <taxon>Bacteria</taxon>
        <taxon>Bacillati</taxon>
        <taxon>Bacillota</taxon>
        <taxon>Bacilli</taxon>
        <taxon>Lactobacillales</taxon>
        <taxon>Streptococcaceae</taxon>
        <taxon>Streptococcus</taxon>
    </lineage>
</organism>
<dbReference type="RefSeq" id="WP_084868611.1">
    <property type="nucleotide sequence ID" value="NZ_LNVH01000005.1"/>
</dbReference>
<reference evidence="2 3" key="1">
    <citation type="journal article" date="2016" name="PLoS ONE">
        <title>Comparative Genomics Analysis of Streptococcus tigurinus Strains Identifies Genetic Elements Specifically and Uniquely Present in Highly Virulent Strains.</title>
        <authorList>
            <person name="Diene S.M."/>
            <person name="Francois P."/>
            <person name="Zbinden A."/>
            <person name="Entenza J.M."/>
            <person name="Resch G."/>
        </authorList>
    </citation>
    <scope>NUCLEOTIDE SEQUENCE [LARGE SCALE GENOMIC DNA]</scope>
    <source>
        <strain evidence="2 3">859</strain>
    </source>
</reference>
<dbReference type="AlphaFoldDB" id="A0A1X0WZ44"/>
<feature type="domain" description="Ketopantoate reductase N-terminal" evidence="1">
    <location>
        <begin position="3"/>
        <end position="119"/>
    </location>
</feature>
<dbReference type="Proteomes" id="UP000192532">
    <property type="component" value="Unassembled WGS sequence"/>
</dbReference>